<keyword evidence="8" id="KW-1185">Reference proteome</keyword>
<evidence type="ECO:0000313" key="8">
    <source>
        <dbReference type="Proteomes" id="UP000038045"/>
    </source>
</evidence>
<sequence>MEFIENIKNTGKDFYKQWVTLSTTENKAPINLTTIEDLPLYSDKKDVDLSKYTFVEEGPKMFQKPISVVRYALVDQYSLLEERVEIVRKFSRCVKKHYNNTKEYIEKEGTLIPKAAAITIGGLAGFILGVKRYGIRKFVYAGIGIGGMTAFCYPERTVDVVRTGYYHSLNAIEMFKEDKKDKK</sequence>
<keyword evidence="5 7" id="KW-0496">Mitochondrion</keyword>
<dbReference type="InterPro" id="IPR019166">
    <property type="entry name" value="MIC26/MIC27"/>
</dbReference>
<comment type="function">
    <text evidence="7">Component of the MICOS complex, a large protein complex of the mitochondrial inner membrane that plays crucial roles in the maintenance of crista junctions, inner membrane architecture, and formation of contact sites to the outer membrane.</text>
</comment>
<organism evidence="8 9">
    <name type="scientific">Parastrongyloides trichosuri</name>
    <name type="common">Possum-specific nematode worm</name>
    <dbReference type="NCBI Taxonomy" id="131310"/>
    <lineage>
        <taxon>Eukaryota</taxon>
        <taxon>Metazoa</taxon>
        <taxon>Ecdysozoa</taxon>
        <taxon>Nematoda</taxon>
        <taxon>Chromadorea</taxon>
        <taxon>Rhabditida</taxon>
        <taxon>Tylenchina</taxon>
        <taxon>Panagrolaimomorpha</taxon>
        <taxon>Strongyloidoidea</taxon>
        <taxon>Strongyloididae</taxon>
        <taxon>Parastrongyloides</taxon>
    </lineage>
</organism>
<keyword evidence="4" id="KW-1133">Transmembrane helix</keyword>
<keyword evidence="6" id="KW-0472">Membrane</keyword>
<evidence type="ECO:0000256" key="7">
    <source>
        <dbReference type="RuleBase" id="RU363021"/>
    </source>
</evidence>
<accession>A0A0N4ZWH4</accession>
<dbReference type="AlphaFoldDB" id="A0A0N4ZWH4"/>
<dbReference type="WBParaSite" id="PTRK_0001300500.1">
    <property type="protein sequence ID" value="PTRK_0001300500.1"/>
    <property type="gene ID" value="PTRK_0001300500"/>
</dbReference>
<dbReference type="PANTHER" id="PTHR14564">
    <property type="entry name" value="MICOS COMPLEX SUBUNIT MIC26 / MIC27 FAMILY MEMBER"/>
    <property type="match status" value="1"/>
</dbReference>
<comment type="similarity">
    <text evidence="2">Belongs to the apolipoprotein O/MICOS complex subunit Mic27 family.</text>
</comment>
<evidence type="ECO:0000256" key="5">
    <source>
        <dbReference type="ARBA" id="ARBA00023128"/>
    </source>
</evidence>
<dbReference type="STRING" id="131310.A0A0N4ZWH4"/>
<evidence type="ECO:0000256" key="1">
    <source>
        <dbReference type="ARBA" id="ARBA00004325"/>
    </source>
</evidence>
<dbReference type="GO" id="GO:0061617">
    <property type="term" value="C:MICOS complex"/>
    <property type="evidence" value="ECO:0007669"/>
    <property type="project" value="UniProtKB-UniRule"/>
</dbReference>
<keyword evidence="7" id="KW-0999">Mitochondrion inner membrane</keyword>
<name>A0A0N4ZWH4_PARTI</name>
<keyword evidence="3" id="KW-0812">Transmembrane</keyword>
<dbReference type="InterPro" id="IPR033182">
    <property type="entry name" value="MIC26/MIC27_animal"/>
</dbReference>
<evidence type="ECO:0000256" key="4">
    <source>
        <dbReference type="ARBA" id="ARBA00022989"/>
    </source>
</evidence>
<dbReference type="Proteomes" id="UP000038045">
    <property type="component" value="Unplaced"/>
</dbReference>
<evidence type="ECO:0000256" key="3">
    <source>
        <dbReference type="ARBA" id="ARBA00022692"/>
    </source>
</evidence>
<dbReference type="GO" id="GO:0042407">
    <property type="term" value="P:cristae formation"/>
    <property type="evidence" value="ECO:0007669"/>
    <property type="project" value="InterPro"/>
</dbReference>
<reference evidence="9" key="1">
    <citation type="submission" date="2017-02" db="UniProtKB">
        <authorList>
            <consortium name="WormBaseParasite"/>
        </authorList>
    </citation>
    <scope>IDENTIFICATION</scope>
</reference>
<evidence type="ECO:0000256" key="6">
    <source>
        <dbReference type="ARBA" id="ARBA00023136"/>
    </source>
</evidence>
<dbReference type="Pfam" id="PF09769">
    <property type="entry name" value="ApoO"/>
    <property type="match status" value="1"/>
</dbReference>
<evidence type="ECO:0000313" key="9">
    <source>
        <dbReference type="WBParaSite" id="PTRK_0001300500.1"/>
    </source>
</evidence>
<evidence type="ECO:0000256" key="2">
    <source>
        <dbReference type="ARBA" id="ARBA00010904"/>
    </source>
</evidence>
<proteinExistence type="inferred from homology"/>
<comment type="subcellular location">
    <subcellularLocation>
        <location evidence="7">Mitochondrion inner membrane</location>
    </subcellularLocation>
    <subcellularLocation>
        <location evidence="1">Mitochondrion membrane</location>
    </subcellularLocation>
</comment>
<comment type="subunit">
    <text evidence="7">Component of the mitochondrial contact site and cristae organizing system (MICOS) complex.</text>
</comment>
<protein>
    <recommendedName>
        <fullName evidence="7">MICOS complex subunit</fullName>
    </recommendedName>
</protein>